<feature type="region of interest" description="Disordered" evidence="1">
    <location>
        <begin position="1"/>
        <end position="29"/>
    </location>
</feature>
<accession>A0A0C3K7T7</accession>
<dbReference type="HOGENOM" id="CLU_178726_0_0_1"/>
<gene>
    <name evidence="2" type="ORF">M407DRAFT_32860</name>
</gene>
<keyword evidence="3" id="KW-1185">Reference proteome</keyword>
<dbReference type="Proteomes" id="UP000054248">
    <property type="component" value="Unassembled WGS sequence"/>
</dbReference>
<evidence type="ECO:0000256" key="1">
    <source>
        <dbReference type="SAM" id="MobiDB-lite"/>
    </source>
</evidence>
<evidence type="ECO:0000313" key="3">
    <source>
        <dbReference type="Proteomes" id="UP000054248"/>
    </source>
</evidence>
<proteinExistence type="predicted"/>
<dbReference type="EMBL" id="KN823380">
    <property type="protein sequence ID" value="KIO17473.1"/>
    <property type="molecule type" value="Genomic_DNA"/>
</dbReference>
<name>A0A0C3K7T7_9AGAM</name>
<reference evidence="2 3" key="1">
    <citation type="submission" date="2014-04" db="EMBL/GenBank/DDBJ databases">
        <authorList>
            <consortium name="DOE Joint Genome Institute"/>
            <person name="Kuo A."/>
            <person name="Girlanda M."/>
            <person name="Perotto S."/>
            <person name="Kohler A."/>
            <person name="Nagy L.G."/>
            <person name="Floudas D."/>
            <person name="Copeland A."/>
            <person name="Barry K.W."/>
            <person name="Cichocki N."/>
            <person name="Veneault-Fourrey C."/>
            <person name="LaButti K."/>
            <person name="Lindquist E.A."/>
            <person name="Lipzen A."/>
            <person name="Lundell T."/>
            <person name="Morin E."/>
            <person name="Murat C."/>
            <person name="Sun H."/>
            <person name="Tunlid A."/>
            <person name="Henrissat B."/>
            <person name="Grigoriev I.V."/>
            <person name="Hibbett D.S."/>
            <person name="Martin F."/>
            <person name="Nordberg H.P."/>
            <person name="Cantor M.N."/>
            <person name="Hua S.X."/>
        </authorList>
    </citation>
    <scope>NUCLEOTIDE SEQUENCE [LARGE SCALE GENOMIC DNA]</scope>
    <source>
        <strain evidence="2 3">MUT 4182</strain>
    </source>
</reference>
<sequence length="88" mass="9713">MASIRDKHQEATSPLRFTTHHHLGSNNADVADQSVSILTTGAEILRLSSFPPNVIASLRTLLQQQLVSKADREDPEMGVSEFIMADRL</sequence>
<dbReference type="OrthoDB" id="3358646at2759"/>
<feature type="compositionally biased region" description="Basic and acidic residues" evidence="1">
    <location>
        <begin position="1"/>
        <end position="10"/>
    </location>
</feature>
<organism evidence="2 3">
    <name type="scientific">Tulasnella calospora MUT 4182</name>
    <dbReference type="NCBI Taxonomy" id="1051891"/>
    <lineage>
        <taxon>Eukaryota</taxon>
        <taxon>Fungi</taxon>
        <taxon>Dikarya</taxon>
        <taxon>Basidiomycota</taxon>
        <taxon>Agaricomycotina</taxon>
        <taxon>Agaricomycetes</taxon>
        <taxon>Cantharellales</taxon>
        <taxon>Tulasnellaceae</taxon>
        <taxon>Tulasnella</taxon>
    </lineage>
</organism>
<dbReference type="AlphaFoldDB" id="A0A0C3K7T7"/>
<protein>
    <submittedName>
        <fullName evidence="2">Uncharacterized protein</fullName>
    </submittedName>
</protein>
<evidence type="ECO:0000313" key="2">
    <source>
        <dbReference type="EMBL" id="KIO17473.1"/>
    </source>
</evidence>
<reference evidence="3" key="2">
    <citation type="submission" date="2015-01" db="EMBL/GenBank/DDBJ databases">
        <title>Evolutionary Origins and Diversification of the Mycorrhizal Mutualists.</title>
        <authorList>
            <consortium name="DOE Joint Genome Institute"/>
            <consortium name="Mycorrhizal Genomics Consortium"/>
            <person name="Kohler A."/>
            <person name="Kuo A."/>
            <person name="Nagy L.G."/>
            <person name="Floudas D."/>
            <person name="Copeland A."/>
            <person name="Barry K.W."/>
            <person name="Cichocki N."/>
            <person name="Veneault-Fourrey C."/>
            <person name="LaButti K."/>
            <person name="Lindquist E.A."/>
            <person name="Lipzen A."/>
            <person name="Lundell T."/>
            <person name="Morin E."/>
            <person name="Murat C."/>
            <person name="Riley R."/>
            <person name="Ohm R."/>
            <person name="Sun H."/>
            <person name="Tunlid A."/>
            <person name="Henrissat B."/>
            <person name="Grigoriev I.V."/>
            <person name="Hibbett D.S."/>
            <person name="Martin F."/>
        </authorList>
    </citation>
    <scope>NUCLEOTIDE SEQUENCE [LARGE SCALE GENOMIC DNA]</scope>
    <source>
        <strain evidence="3">MUT 4182</strain>
    </source>
</reference>